<reference evidence="4" key="1">
    <citation type="submission" date="2021-06" db="EMBL/GenBank/DDBJ databases">
        <authorList>
            <person name="Kallberg Y."/>
            <person name="Tangrot J."/>
            <person name="Rosling A."/>
        </authorList>
    </citation>
    <scope>NUCLEOTIDE SEQUENCE</scope>
    <source>
        <strain evidence="4">MT106</strain>
    </source>
</reference>
<keyword evidence="1" id="KW-0677">Repeat</keyword>
<gene>
    <name evidence="4" type="ORF">AGERDE_LOCUS1261</name>
</gene>
<feature type="domain" description="BTB" evidence="3">
    <location>
        <begin position="290"/>
        <end position="359"/>
    </location>
</feature>
<keyword evidence="2" id="KW-0040">ANK repeat</keyword>
<evidence type="ECO:0000256" key="2">
    <source>
        <dbReference type="ARBA" id="ARBA00023043"/>
    </source>
</evidence>
<evidence type="ECO:0000256" key="1">
    <source>
        <dbReference type="ARBA" id="ARBA00022737"/>
    </source>
</evidence>
<dbReference type="Pfam" id="PF00651">
    <property type="entry name" value="BTB"/>
    <property type="match status" value="2"/>
</dbReference>
<dbReference type="PANTHER" id="PTHR46231:SF1">
    <property type="entry name" value="ANKYRIN REPEAT AND BTB_POZ DOMAIN-CONTAINING PROTEIN 1"/>
    <property type="match status" value="1"/>
</dbReference>
<dbReference type="PROSITE" id="PS50097">
    <property type="entry name" value="BTB"/>
    <property type="match status" value="2"/>
</dbReference>
<evidence type="ECO:0000313" key="4">
    <source>
        <dbReference type="EMBL" id="CAG8443700.1"/>
    </source>
</evidence>
<dbReference type="InterPro" id="IPR000210">
    <property type="entry name" value="BTB/POZ_dom"/>
</dbReference>
<keyword evidence="5" id="KW-1185">Reference proteome</keyword>
<dbReference type="EMBL" id="CAJVPL010000082">
    <property type="protein sequence ID" value="CAG8443700.1"/>
    <property type="molecule type" value="Genomic_DNA"/>
</dbReference>
<dbReference type="Gene3D" id="3.30.710.10">
    <property type="entry name" value="Potassium Channel Kv1.1, Chain A"/>
    <property type="match status" value="2"/>
</dbReference>
<proteinExistence type="predicted"/>
<organism evidence="4 5">
    <name type="scientific">Ambispora gerdemannii</name>
    <dbReference type="NCBI Taxonomy" id="144530"/>
    <lineage>
        <taxon>Eukaryota</taxon>
        <taxon>Fungi</taxon>
        <taxon>Fungi incertae sedis</taxon>
        <taxon>Mucoromycota</taxon>
        <taxon>Glomeromycotina</taxon>
        <taxon>Glomeromycetes</taxon>
        <taxon>Archaeosporales</taxon>
        <taxon>Ambisporaceae</taxon>
        <taxon>Ambispora</taxon>
    </lineage>
</organism>
<dbReference type="GO" id="GO:0005737">
    <property type="term" value="C:cytoplasm"/>
    <property type="evidence" value="ECO:0007669"/>
    <property type="project" value="TreeGrafter"/>
</dbReference>
<name>A0A9N8V9Y8_9GLOM</name>
<dbReference type="Proteomes" id="UP000789831">
    <property type="component" value="Unassembled WGS sequence"/>
</dbReference>
<dbReference type="InterPro" id="IPR011333">
    <property type="entry name" value="SKP1/BTB/POZ_sf"/>
</dbReference>
<dbReference type="CDD" id="cd18186">
    <property type="entry name" value="BTB_POZ_ZBTB_KLHL-like"/>
    <property type="match status" value="1"/>
</dbReference>
<dbReference type="PANTHER" id="PTHR46231">
    <property type="entry name" value="ANKYRIN REPEAT AND BTB/POZ DOMAIN-CONTAINING PROTEIN 1"/>
    <property type="match status" value="1"/>
</dbReference>
<dbReference type="GO" id="GO:0000151">
    <property type="term" value="C:ubiquitin ligase complex"/>
    <property type="evidence" value="ECO:0007669"/>
    <property type="project" value="TreeGrafter"/>
</dbReference>
<dbReference type="SUPFAM" id="SSF54695">
    <property type="entry name" value="POZ domain"/>
    <property type="match status" value="2"/>
</dbReference>
<dbReference type="AlphaFoldDB" id="A0A9N8V9Y8"/>
<sequence length="494" mass="57539">MVSSSVVSQFEDDTKTKERFKELLEACRSGDLEKFEIFRCPSTLLMNGNVRLFTAHVYGNGHYTVVSFLLENGAKCESETFEGERCLYGALTAKIRGLLLTYKFTKAVDESQSYRNVLARLYDNPLEHFSDITLKVRSSSFPIMATNNINYERLYSGNIVELYAHRFILCARCPYFSERLNTRNNNQHHQFSSNDQHHRVSFEISQAVDPTCFQAVLRYIYTSKVVQIPERLFIKMVDLCQLFGLKNLRKKYTNKSAVSKLSTSQLDKELQLEIDRFSDNNSSEHQKPYPDMYLRVENTLYPCHRVMLSTRSEYFNILLNGPFAEGLSKTKEYDLPTITLSKCTCEVLELILEFIYTDKCEKILPNVAYELLVTADMFLFDRLKTLAAIVLTNQKGPIDDIYELMRKAIDLKIDRLEQYCCRWFAEHLKDVLHDERFLNLVKESAQSIQNRQATDTIPLIDDLRYWLAKKHREAEYNRKLAQIDAILEQLDLDA</sequence>
<accession>A0A9N8V9Y8</accession>
<comment type="caution">
    <text evidence="4">The sequence shown here is derived from an EMBL/GenBank/DDBJ whole genome shotgun (WGS) entry which is preliminary data.</text>
</comment>
<dbReference type="InterPro" id="IPR044515">
    <property type="entry name" value="ABTB1"/>
</dbReference>
<protein>
    <submittedName>
        <fullName evidence="4">9698_t:CDS:1</fullName>
    </submittedName>
</protein>
<feature type="domain" description="BTB" evidence="3">
    <location>
        <begin position="130"/>
        <end position="225"/>
    </location>
</feature>
<evidence type="ECO:0000313" key="5">
    <source>
        <dbReference type="Proteomes" id="UP000789831"/>
    </source>
</evidence>
<dbReference type="SMART" id="SM00225">
    <property type="entry name" value="BTB"/>
    <property type="match status" value="2"/>
</dbReference>
<dbReference type="OrthoDB" id="684045at2759"/>
<evidence type="ECO:0000259" key="3">
    <source>
        <dbReference type="PROSITE" id="PS50097"/>
    </source>
</evidence>